<keyword evidence="13 14" id="KW-0472">Membrane</keyword>
<proteinExistence type="predicted"/>
<gene>
    <name evidence="16" type="ORF">DWX41_21260</name>
</gene>
<comment type="catalytic activity">
    <reaction evidence="1">
        <text>ATP + protein L-histidine = ADP + protein N-phospho-L-histidine.</text>
        <dbReference type="EC" id="2.7.13.3"/>
    </reaction>
</comment>
<dbReference type="Pfam" id="PF00512">
    <property type="entry name" value="HisKA"/>
    <property type="match status" value="1"/>
</dbReference>
<evidence type="ECO:0000313" key="16">
    <source>
        <dbReference type="EMBL" id="RGC24575.1"/>
    </source>
</evidence>
<evidence type="ECO:0000256" key="9">
    <source>
        <dbReference type="ARBA" id="ARBA00022777"/>
    </source>
</evidence>
<dbReference type="CDD" id="cd00075">
    <property type="entry name" value="HATPase"/>
    <property type="match status" value="1"/>
</dbReference>
<dbReference type="InterPro" id="IPR050398">
    <property type="entry name" value="HssS/ArlS-like"/>
</dbReference>
<evidence type="ECO:0000256" key="4">
    <source>
        <dbReference type="ARBA" id="ARBA00022475"/>
    </source>
</evidence>
<dbReference type="GO" id="GO:0000155">
    <property type="term" value="F:phosphorelay sensor kinase activity"/>
    <property type="evidence" value="ECO:0007669"/>
    <property type="project" value="InterPro"/>
</dbReference>
<evidence type="ECO:0000313" key="17">
    <source>
        <dbReference type="Proteomes" id="UP000261111"/>
    </source>
</evidence>
<dbReference type="AlphaFoldDB" id="A0A3E2WFE9"/>
<evidence type="ECO:0000256" key="7">
    <source>
        <dbReference type="ARBA" id="ARBA00022692"/>
    </source>
</evidence>
<evidence type="ECO:0000256" key="10">
    <source>
        <dbReference type="ARBA" id="ARBA00022840"/>
    </source>
</evidence>
<accession>A0A3E2WFE9</accession>
<evidence type="ECO:0000256" key="12">
    <source>
        <dbReference type="ARBA" id="ARBA00023012"/>
    </source>
</evidence>
<keyword evidence="6" id="KW-0808">Transferase</keyword>
<evidence type="ECO:0000256" key="13">
    <source>
        <dbReference type="ARBA" id="ARBA00023136"/>
    </source>
</evidence>
<evidence type="ECO:0000256" key="8">
    <source>
        <dbReference type="ARBA" id="ARBA00022741"/>
    </source>
</evidence>
<evidence type="ECO:0000256" key="11">
    <source>
        <dbReference type="ARBA" id="ARBA00022989"/>
    </source>
</evidence>
<dbReference type="CDD" id="cd00082">
    <property type="entry name" value="HisKA"/>
    <property type="match status" value="1"/>
</dbReference>
<organism evidence="16 17">
    <name type="scientific">Hungatella hathewayi</name>
    <dbReference type="NCBI Taxonomy" id="154046"/>
    <lineage>
        <taxon>Bacteria</taxon>
        <taxon>Bacillati</taxon>
        <taxon>Bacillota</taxon>
        <taxon>Clostridia</taxon>
        <taxon>Lachnospirales</taxon>
        <taxon>Lachnospiraceae</taxon>
        <taxon>Hungatella</taxon>
    </lineage>
</organism>
<evidence type="ECO:0000259" key="15">
    <source>
        <dbReference type="PROSITE" id="PS50109"/>
    </source>
</evidence>
<protein>
    <recommendedName>
        <fullName evidence="3">histidine kinase</fullName>
        <ecNumber evidence="3">2.7.13.3</ecNumber>
    </recommendedName>
</protein>
<evidence type="ECO:0000256" key="6">
    <source>
        <dbReference type="ARBA" id="ARBA00022679"/>
    </source>
</evidence>
<keyword evidence="12" id="KW-0902">Two-component regulatory system</keyword>
<comment type="caution">
    <text evidence="16">The sequence shown here is derived from an EMBL/GenBank/DDBJ whole genome shotgun (WGS) entry which is preliminary data.</text>
</comment>
<dbReference type="GO" id="GO:0005524">
    <property type="term" value="F:ATP binding"/>
    <property type="evidence" value="ECO:0007669"/>
    <property type="project" value="UniProtKB-KW"/>
</dbReference>
<dbReference type="InterPro" id="IPR005467">
    <property type="entry name" value="His_kinase_dom"/>
</dbReference>
<sequence length="386" mass="44238">MDIKLKDNEKNMKRLVETAALLVLVLAVCFGIYYFVDYIWNGSFVDWFQDNYTWTRMGTDHLSGQDILITEVNWPRFKMLILLAVCVAAVVCLFLVRGISAFYGRKMAGQAVAKSSQMIHSFMEHEIEADLVFPPEYAQLAVQMSQIKNKIERNTRMIKEEEKRKNDMITYLAHDLKTPLTSVIGYLSMLDEAKDMPQAQREKYTRIVFDKSLQLEGLIQEFFDITRYNLNQIVLEKETLDLSYLLVQLADEFYPILQQGDNRIELETGQGILVYGDAVKLARVFQNVLKNAVSYSYPGTAIVIRTETERDYVKIFIRNKGKTIPKEKLPYIFEIFYRTDEARSGNTGGAGLGLAIAREIITLHEGDIHAESEGELTTFVISIPCL</sequence>
<dbReference type="Proteomes" id="UP000261111">
    <property type="component" value="Unassembled WGS sequence"/>
</dbReference>
<dbReference type="PANTHER" id="PTHR45528">
    <property type="entry name" value="SENSOR HISTIDINE KINASE CPXA"/>
    <property type="match status" value="1"/>
</dbReference>
<dbReference type="EMBL" id="QVIA01000036">
    <property type="protein sequence ID" value="RGC24575.1"/>
    <property type="molecule type" value="Genomic_DNA"/>
</dbReference>
<dbReference type="Gene3D" id="3.30.565.10">
    <property type="entry name" value="Histidine kinase-like ATPase, C-terminal domain"/>
    <property type="match status" value="1"/>
</dbReference>
<feature type="transmembrane region" description="Helical" evidence="14">
    <location>
        <begin position="15"/>
        <end position="36"/>
    </location>
</feature>
<dbReference type="SUPFAM" id="SSF47384">
    <property type="entry name" value="Homodimeric domain of signal transducing histidine kinase"/>
    <property type="match status" value="1"/>
</dbReference>
<dbReference type="SMART" id="SM00388">
    <property type="entry name" value="HisKA"/>
    <property type="match status" value="1"/>
</dbReference>
<keyword evidence="11 14" id="KW-1133">Transmembrane helix</keyword>
<keyword evidence="7 14" id="KW-0812">Transmembrane</keyword>
<dbReference type="InterPro" id="IPR036097">
    <property type="entry name" value="HisK_dim/P_sf"/>
</dbReference>
<dbReference type="FunFam" id="3.30.565.10:FF:000013">
    <property type="entry name" value="Two-component sensor histidine kinase"/>
    <property type="match status" value="1"/>
</dbReference>
<keyword evidence="8" id="KW-0547">Nucleotide-binding</keyword>
<dbReference type="InterPro" id="IPR003594">
    <property type="entry name" value="HATPase_dom"/>
</dbReference>
<name>A0A3E2WFE9_9FIRM</name>
<dbReference type="InterPro" id="IPR036890">
    <property type="entry name" value="HATPase_C_sf"/>
</dbReference>
<dbReference type="InterPro" id="IPR003661">
    <property type="entry name" value="HisK_dim/P_dom"/>
</dbReference>
<keyword evidence="4" id="KW-1003">Cell membrane</keyword>
<evidence type="ECO:0000256" key="1">
    <source>
        <dbReference type="ARBA" id="ARBA00000085"/>
    </source>
</evidence>
<dbReference type="PANTHER" id="PTHR45528:SF1">
    <property type="entry name" value="SENSOR HISTIDINE KINASE CPXA"/>
    <property type="match status" value="1"/>
</dbReference>
<comment type="subcellular location">
    <subcellularLocation>
        <location evidence="2">Cell membrane</location>
        <topology evidence="2">Multi-pass membrane protein</topology>
    </subcellularLocation>
</comment>
<feature type="domain" description="Histidine kinase" evidence="15">
    <location>
        <begin position="171"/>
        <end position="386"/>
    </location>
</feature>
<dbReference type="EC" id="2.7.13.3" evidence="3"/>
<dbReference type="Gene3D" id="1.10.287.130">
    <property type="match status" value="1"/>
</dbReference>
<reference evidence="16 17" key="1">
    <citation type="submission" date="2018-08" db="EMBL/GenBank/DDBJ databases">
        <title>A genome reference for cultivated species of the human gut microbiota.</title>
        <authorList>
            <person name="Zou Y."/>
            <person name="Xue W."/>
            <person name="Luo G."/>
        </authorList>
    </citation>
    <scope>NUCLEOTIDE SEQUENCE [LARGE SCALE GENOMIC DNA]</scope>
    <source>
        <strain evidence="16 17">AF19-21</strain>
    </source>
</reference>
<dbReference type="InterPro" id="IPR004358">
    <property type="entry name" value="Sig_transdc_His_kin-like_C"/>
</dbReference>
<dbReference type="SMART" id="SM00387">
    <property type="entry name" value="HATPase_c"/>
    <property type="match status" value="1"/>
</dbReference>
<feature type="transmembrane region" description="Helical" evidence="14">
    <location>
        <begin position="77"/>
        <end position="96"/>
    </location>
</feature>
<dbReference type="PRINTS" id="PR00344">
    <property type="entry name" value="BCTRLSENSOR"/>
</dbReference>
<dbReference type="PROSITE" id="PS50109">
    <property type="entry name" value="HIS_KIN"/>
    <property type="match status" value="1"/>
</dbReference>
<dbReference type="Pfam" id="PF02518">
    <property type="entry name" value="HATPase_c"/>
    <property type="match status" value="1"/>
</dbReference>
<dbReference type="GO" id="GO:0005886">
    <property type="term" value="C:plasma membrane"/>
    <property type="evidence" value="ECO:0007669"/>
    <property type="project" value="UniProtKB-SubCell"/>
</dbReference>
<keyword evidence="9 16" id="KW-0418">Kinase</keyword>
<keyword evidence="5" id="KW-0597">Phosphoprotein</keyword>
<evidence type="ECO:0000256" key="3">
    <source>
        <dbReference type="ARBA" id="ARBA00012438"/>
    </source>
</evidence>
<dbReference type="SUPFAM" id="SSF55874">
    <property type="entry name" value="ATPase domain of HSP90 chaperone/DNA topoisomerase II/histidine kinase"/>
    <property type="match status" value="1"/>
</dbReference>
<keyword evidence="10" id="KW-0067">ATP-binding</keyword>
<evidence type="ECO:0000256" key="2">
    <source>
        <dbReference type="ARBA" id="ARBA00004651"/>
    </source>
</evidence>
<evidence type="ECO:0000256" key="5">
    <source>
        <dbReference type="ARBA" id="ARBA00022553"/>
    </source>
</evidence>
<evidence type="ECO:0000256" key="14">
    <source>
        <dbReference type="SAM" id="Phobius"/>
    </source>
</evidence>